<evidence type="ECO:0000313" key="6">
    <source>
        <dbReference type="Proteomes" id="UP001165085"/>
    </source>
</evidence>
<keyword evidence="2" id="KW-0720">Serine protease</keyword>
<dbReference type="AlphaFoldDB" id="A0A9W7BNV5"/>
<dbReference type="PANTHER" id="PTHR42776">
    <property type="entry name" value="SERINE PEPTIDASE S9 FAMILY MEMBER"/>
    <property type="match status" value="1"/>
</dbReference>
<feature type="region of interest" description="Disordered" evidence="3">
    <location>
        <begin position="1"/>
        <end position="23"/>
    </location>
</feature>
<dbReference type="EMBL" id="BRXY01000360">
    <property type="protein sequence ID" value="GMH89635.1"/>
    <property type="molecule type" value="Genomic_DNA"/>
</dbReference>
<feature type="domain" description="Peptidase S9 prolyl oligopeptidase catalytic" evidence="4">
    <location>
        <begin position="476"/>
        <end position="690"/>
    </location>
</feature>
<gene>
    <name evidence="5" type="ORF">TrST_g3521</name>
</gene>
<dbReference type="Gene3D" id="3.40.50.1820">
    <property type="entry name" value="alpha/beta hydrolase"/>
    <property type="match status" value="1"/>
</dbReference>
<dbReference type="OrthoDB" id="416344at2759"/>
<keyword evidence="1" id="KW-0378">Hydrolase</keyword>
<proteinExistence type="predicted"/>
<dbReference type="Gene3D" id="2.120.10.30">
    <property type="entry name" value="TolB, C-terminal domain"/>
    <property type="match status" value="1"/>
</dbReference>
<name>A0A9W7BNV5_9STRA</name>
<dbReference type="InterPro" id="IPR011659">
    <property type="entry name" value="WD40"/>
</dbReference>
<dbReference type="InterPro" id="IPR001375">
    <property type="entry name" value="Peptidase_S9_cat"/>
</dbReference>
<dbReference type="Pfam" id="PF00326">
    <property type="entry name" value="Peptidase_S9"/>
    <property type="match status" value="1"/>
</dbReference>
<evidence type="ECO:0000256" key="1">
    <source>
        <dbReference type="ARBA" id="ARBA00022801"/>
    </source>
</evidence>
<dbReference type="Pfam" id="PF07676">
    <property type="entry name" value="PD40"/>
    <property type="match status" value="1"/>
</dbReference>
<evidence type="ECO:0000256" key="2">
    <source>
        <dbReference type="ARBA" id="ARBA00022825"/>
    </source>
</evidence>
<accession>A0A9W7BNV5</accession>
<keyword evidence="2" id="KW-0645">Protease</keyword>
<evidence type="ECO:0000313" key="5">
    <source>
        <dbReference type="EMBL" id="GMH89635.1"/>
    </source>
</evidence>
<protein>
    <recommendedName>
        <fullName evidence="4">Peptidase S9 prolyl oligopeptidase catalytic domain-containing protein</fullName>
    </recommendedName>
</protein>
<dbReference type="SUPFAM" id="SSF53474">
    <property type="entry name" value="alpha/beta-Hydrolases"/>
    <property type="match status" value="1"/>
</dbReference>
<keyword evidence="6" id="KW-1185">Reference proteome</keyword>
<comment type="caution">
    <text evidence="5">The sequence shown here is derived from an EMBL/GenBank/DDBJ whole genome shotgun (WGS) entry which is preliminary data.</text>
</comment>
<dbReference type="Proteomes" id="UP001165085">
    <property type="component" value="Unassembled WGS sequence"/>
</dbReference>
<dbReference type="InterPro" id="IPR029058">
    <property type="entry name" value="AB_hydrolase_fold"/>
</dbReference>
<evidence type="ECO:0000256" key="3">
    <source>
        <dbReference type="SAM" id="MobiDB-lite"/>
    </source>
</evidence>
<dbReference type="GO" id="GO:0006508">
    <property type="term" value="P:proteolysis"/>
    <property type="evidence" value="ECO:0007669"/>
    <property type="project" value="InterPro"/>
</dbReference>
<reference evidence="6" key="1">
    <citation type="journal article" date="2023" name="Commun. Biol.">
        <title>Genome analysis of Parmales, the sister group of diatoms, reveals the evolutionary specialization of diatoms from phago-mixotrophs to photoautotrophs.</title>
        <authorList>
            <person name="Ban H."/>
            <person name="Sato S."/>
            <person name="Yoshikawa S."/>
            <person name="Yamada K."/>
            <person name="Nakamura Y."/>
            <person name="Ichinomiya M."/>
            <person name="Sato N."/>
            <person name="Blanc-Mathieu R."/>
            <person name="Endo H."/>
            <person name="Kuwata A."/>
            <person name="Ogata H."/>
        </authorList>
    </citation>
    <scope>NUCLEOTIDE SEQUENCE [LARGE SCALE GENOMIC DNA]</scope>
    <source>
        <strain evidence="6">NIES 3701</strain>
    </source>
</reference>
<organism evidence="5 6">
    <name type="scientific">Triparma strigata</name>
    <dbReference type="NCBI Taxonomy" id="1606541"/>
    <lineage>
        <taxon>Eukaryota</taxon>
        <taxon>Sar</taxon>
        <taxon>Stramenopiles</taxon>
        <taxon>Ochrophyta</taxon>
        <taxon>Bolidophyceae</taxon>
        <taxon>Parmales</taxon>
        <taxon>Triparmaceae</taxon>
        <taxon>Triparma</taxon>
    </lineage>
</organism>
<feature type="compositionally biased region" description="Polar residues" evidence="3">
    <location>
        <begin position="10"/>
        <end position="23"/>
    </location>
</feature>
<evidence type="ECO:0000259" key="4">
    <source>
        <dbReference type="Pfam" id="PF00326"/>
    </source>
</evidence>
<dbReference type="GO" id="GO:0004252">
    <property type="term" value="F:serine-type endopeptidase activity"/>
    <property type="evidence" value="ECO:0007669"/>
    <property type="project" value="TreeGrafter"/>
</dbReference>
<dbReference type="SUPFAM" id="SSF82171">
    <property type="entry name" value="DPP6 N-terminal domain-like"/>
    <property type="match status" value="1"/>
</dbReference>
<dbReference type="InterPro" id="IPR011042">
    <property type="entry name" value="6-blade_b-propeller_TolB-like"/>
</dbReference>
<sequence>MSKTKRSMRIASTTKASLPHTTRSHSWPMFKQQLVLLAAFAALASGPASAFTGMIARPVFRNMPPRSLQASTTSEELIPREVLFGNPEYAAPAISPDGKYLAFLKPDDGVLNVFVRRIGEDVDRVVTKDRVRGIRGVSWAEDSKTLLYNQDKGGDENFHLYAVDAMAAGSEAVDLTPFEGAKAQNKITNKRFPNEVLVAINNRDPTQFDMYRVDLPKALAGDALGALTLDTENPGGVVGWGTEDESFEVREALVINPADSSSTVKIRDSKEGEWRELITFPYGEEGQMIDFCADGESALLLSTIGRETTALLKVDLKTAETKEVIAAQDNCNVGGVFLDDDTKEVKGVSFNYARLEREFFDDDLKADFEKLAELGPSNAEVSIASKSRDEKTWAVSFRRDDGPTEYAIYDQTSKSLSPLFVSSPSQLSYKFAPMSDVRIVARDGLELVAYLTRSDSSKPTPLILLVHGGPWARDYWGFTPTAQWFANRGYACLQVNFRGSTGYGKSFLHKGDKQWGIGTMQHDLTDAVAWAINEGIADGDNVCIYGGSYGGYATLAGMTFTPELYKCGVDIVGPSNIKTLLDSIPPYWGPLRNDMLRKIGDVDADEDFNKAISPLYHVDKIRAPLLIGQGANDPRVKQAEADQIAFKMSEKGIPVEYVLYPDEGHGWARPDNRIDFNGRTELFLKKHLGGRAESFEPPEGATATFPLEERQDIAAKV</sequence>
<dbReference type="PANTHER" id="PTHR42776:SF27">
    <property type="entry name" value="DIPEPTIDYL PEPTIDASE FAMILY MEMBER 6"/>
    <property type="match status" value="1"/>
</dbReference>